<dbReference type="OrthoDB" id="5317514at2759"/>
<protein>
    <submittedName>
        <fullName evidence="1">Uncharacterized protein</fullName>
    </submittedName>
</protein>
<dbReference type="Gene3D" id="2.130.10.130">
    <property type="entry name" value="Integrin alpha, N-terminal"/>
    <property type="match status" value="1"/>
</dbReference>
<reference evidence="1 2" key="1">
    <citation type="journal article" date="2014" name="Genome Biol. Evol.">
        <title>The genome of the myxosporean Thelohanellus kitauei shows adaptations to nutrient acquisition within its fish host.</title>
        <authorList>
            <person name="Yang Y."/>
            <person name="Xiong J."/>
            <person name="Zhou Z."/>
            <person name="Huo F."/>
            <person name="Miao W."/>
            <person name="Ran C."/>
            <person name="Liu Y."/>
            <person name="Zhang J."/>
            <person name="Feng J."/>
            <person name="Wang M."/>
            <person name="Wang M."/>
            <person name="Wang L."/>
            <person name="Yao B."/>
        </authorList>
    </citation>
    <scope>NUCLEOTIDE SEQUENCE [LARGE SCALE GENOMIC DNA]</scope>
    <source>
        <strain evidence="1">Wuqing</strain>
    </source>
</reference>
<evidence type="ECO:0000313" key="2">
    <source>
        <dbReference type="Proteomes" id="UP000031668"/>
    </source>
</evidence>
<dbReference type="EMBL" id="JWZT01002993">
    <property type="protein sequence ID" value="KII67942.1"/>
    <property type="molecule type" value="Genomic_DNA"/>
</dbReference>
<name>A0A0C2N222_THEKT</name>
<dbReference type="InterPro" id="IPR028994">
    <property type="entry name" value="Integrin_alpha_N"/>
</dbReference>
<dbReference type="AlphaFoldDB" id="A0A0C2N222"/>
<evidence type="ECO:0000313" key="1">
    <source>
        <dbReference type="EMBL" id="KII67942.1"/>
    </source>
</evidence>
<keyword evidence="2" id="KW-1185">Reference proteome</keyword>
<dbReference type="SUPFAM" id="SSF69318">
    <property type="entry name" value="Integrin alpha N-terminal domain"/>
    <property type="match status" value="1"/>
</dbReference>
<sequence>MFDVIKITNKFNDKPTLLYGEVKTFGRFGLAVSNMKDSNQDGFEGTIGIHPDIIILQPNYSRDFPALYIFTSGQNGFDDKHAKKIVLDYKPTGTYPQYAYGLYSGFDWNNDEVNGNGSCHEMLRSPTLYKTRSLSFRKYFDSKSPYFVR</sequence>
<proteinExistence type="predicted"/>
<comment type="caution">
    <text evidence="1">The sequence shown here is derived from an EMBL/GenBank/DDBJ whole genome shotgun (WGS) entry which is preliminary data.</text>
</comment>
<organism evidence="1 2">
    <name type="scientific">Thelohanellus kitauei</name>
    <name type="common">Myxosporean</name>
    <dbReference type="NCBI Taxonomy" id="669202"/>
    <lineage>
        <taxon>Eukaryota</taxon>
        <taxon>Metazoa</taxon>
        <taxon>Cnidaria</taxon>
        <taxon>Myxozoa</taxon>
        <taxon>Myxosporea</taxon>
        <taxon>Bivalvulida</taxon>
        <taxon>Platysporina</taxon>
        <taxon>Myxobolidae</taxon>
        <taxon>Thelohanellus</taxon>
    </lineage>
</organism>
<accession>A0A0C2N222</accession>
<gene>
    <name evidence="1" type="ORF">RF11_04032</name>
</gene>
<dbReference type="Proteomes" id="UP000031668">
    <property type="component" value="Unassembled WGS sequence"/>
</dbReference>